<organism evidence="2 3">
    <name type="scientific">Candolleomyces eurysporus</name>
    <dbReference type="NCBI Taxonomy" id="2828524"/>
    <lineage>
        <taxon>Eukaryota</taxon>
        <taxon>Fungi</taxon>
        <taxon>Dikarya</taxon>
        <taxon>Basidiomycota</taxon>
        <taxon>Agaricomycotina</taxon>
        <taxon>Agaricomycetes</taxon>
        <taxon>Agaricomycetidae</taxon>
        <taxon>Agaricales</taxon>
        <taxon>Agaricineae</taxon>
        <taxon>Psathyrellaceae</taxon>
        <taxon>Candolleomyces</taxon>
    </lineage>
</organism>
<evidence type="ECO:0000256" key="1">
    <source>
        <dbReference type="SAM" id="MobiDB-lite"/>
    </source>
</evidence>
<feature type="region of interest" description="Disordered" evidence="1">
    <location>
        <begin position="108"/>
        <end position="202"/>
    </location>
</feature>
<evidence type="ECO:0000313" key="3">
    <source>
        <dbReference type="Proteomes" id="UP001140091"/>
    </source>
</evidence>
<name>A0A9W8IUN1_9AGAR</name>
<dbReference type="AlphaFoldDB" id="A0A9W8IUN1"/>
<feature type="compositionally biased region" description="Polar residues" evidence="1">
    <location>
        <begin position="148"/>
        <end position="160"/>
    </location>
</feature>
<feature type="non-terminal residue" evidence="2">
    <location>
        <position position="1"/>
    </location>
</feature>
<comment type="caution">
    <text evidence="2">The sequence shown here is derived from an EMBL/GenBank/DDBJ whole genome shotgun (WGS) entry which is preliminary data.</text>
</comment>
<accession>A0A9W8IUN1</accession>
<feature type="compositionally biased region" description="Polar residues" evidence="1">
    <location>
        <begin position="124"/>
        <end position="141"/>
    </location>
</feature>
<feature type="compositionally biased region" description="Basic and acidic residues" evidence="1">
    <location>
        <begin position="286"/>
        <end position="295"/>
    </location>
</feature>
<sequence length="418" mass="44592">MVPVSELAVASFGSTILVELSLQAGFSITTKVANDLVFSKTLNKILPIHSERLETTAIKELIITLKLKLAMEDAQLGFFRSPIHDIGETLLAESASVITLCNRLLPTENGNPDTGGDGDKSKAESSATSSGKGEQQLSTGKPNLVERLSSSFSESLQNLKLRSRSPSPTGSRGADGSPPGDDAPNSAAPSTPPPPPSHPPRHMVLLVVGLKPHRSLWTTSKRPGESVLRYILLNGCVSIVVPVKPGAPLVAWDTLTLEKLWEVELPAEGYSANNNDADLNSDPDDQTDKKKMKESKDGKFEGIVQVLFEYLDLCVDWDRVAVQGSSGESTASGEQGKIAAGPDIHLAVSDESDNDDGSVTETSEQADHSSVIMLRQKKDALKDAVALLVASAIRSKNSGAVKKDVDADRAGIAMWRIR</sequence>
<keyword evidence="3" id="KW-1185">Reference proteome</keyword>
<protein>
    <submittedName>
        <fullName evidence="2">Uncharacterized protein</fullName>
    </submittedName>
</protein>
<reference evidence="2" key="1">
    <citation type="submission" date="2022-06" db="EMBL/GenBank/DDBJ databases">
        <title>Genome Sequence of Candolleomyces eurysporus.</title>
        <authorList>
            <person name="Buettner E."/>
        </authorList>
    </citation>
    <scope>NUCLEOTIDE SEQUENCE</scope>
    <source>
        <strain evidence="2">VTCC 930004</strain>
    </source>
</reference>
<evidence type="ECO:0000313" key="2">
    <source>
        <dbReference type="EMBL" id="KAJ2922144.1"/>
    </source>
</evidence>
<dbReference type="OrthoDB" id="3351042at2759"/>
<feature type="region of interest" description="Disordered" evidence="1">
    <location>
        <begin position="270"/>
        <end position="295"/>
    </location>
</feature>
<dbReference type="Proteomes" id="UP001140091">
    <property type="component" value="Unassembled WGS sequence"/>
</dbReference>
<feature type="region of interest" description="Disordered" evidence="1">
    <location>
        <begin position="347"/>
        <end position="368"/>
    </location>
</feature>
<gene>
    <name evidence="2" type="ORF">H1R20_g14950</name>
</gene>
<proteinExistence type="predicted"/>
<dbReference type="EMBL" id="JANBPK010001511">
    <property type="protein sequence ID" value="KAJ2922144.1"/>
    <property type="molecule type" value="Genomic_DNA"/>
</dbReference>